<organism evidence="2 3">
    <name type="scientific">Daedalea quercina L-15889</name>
    <dbReference type="NCBI Taxonomy" id="1314783"/>
    <lineage>
        <taxon>Eukaryota</taxon>
        <taxon>Fungi</taxon>
        <taxon>Dikarya</taxon>
        <taxon>Basidiomycota</taxon>
        <taxon>Agaricomycotina</taxon>
        <taxon>Agaricomycetes</taxon>
        <taxon>Polyporales</taxon>
        <taxon>Fomitopsis</taxon>
    </lineage>
</organism>
<evidence type="ECO:0000313" key="2">
    <source>
        <dbReference type="EMBL" id="KZT74137.1"/>
    </source>
</evidence>
<dbReference type="EMBL" id="KV429034">
    <property type="protein sequence ID" value="KZT74137.1"/>
    <property type="molecule type" value="Genomic_DNA"/>
</dbReference>
<sequence>MSRHVTSLHADLDRGQGTSPPIPPRAAPGPVSRPPSRPPQSRLKNACTLPVCAMRSSLPAARRGRRASRGQAQPSLCKTVYMRQSATLQQQSTRTSAHRS</sequence>
<dbReference type="Proteomes" id="UP000076727">
    <property type="component" value="Unassembled WGS sequence"/>
</dbReference>
<evidence type="ECO:0000256" key="1">
    <source>
        <dbReference type="SAM" id="MobiDB-lite"/>
    </source>
</evidence>
<dbReference type="AlphaFoldDB" id="A0A165TYG5"/>
<proteinExistence type="predicted"/>
<feature type="region of interest" description="Disordered" evidence="1">
    <location>
        <begin position="1"/>
        <end position="78"/>
    </location>
</feature>
<reference evidence="2 3" key="1">
    <citation type="journal article" date="2016" name="Mol. Biol. Evol.">
        <title>Comparative Genomics of Early-Diverging Mushroom-Forming Fungi Provides Insights into the Origins of Lignocellulose Decay Capabilities.</title>
        <authorList>
            <person name="Nagy L.G."/>
            <person name="Riley R."/>
            <person name="Tritt A."/>
            <person name="Adam C."/>
            <person name="Daum C."/>
            <person name="Floudas D."/>
            <person name="Sun H."/>
            <person name="Yadav J.S."/>
            <person name="Pangilinan J."/>
            <person name="Larsson K.H."/>
            <person name="Matsuura K."/>
            <person name="Barry K."/>
            <person name="Labutti K."/>
            <person name="Kuo R."/>
            <person name="Ohm R.A."/>
            <person name="Bhattacharya S.S."/>
            <person name="Shirouzu T."/>
            <person name="Yoshinaga Y."/>
            <person name="Martin F.M."/>
            <person name="Grigoriev I.V."/>
            <person name="Hibbett D.S."/>
        </authorList>
    </citation>
    <scope>NUCLEOTIDE SEQUENCE [LARGE SCALE GENOMIC DNA]</scope>
    <source>
        <strain evidence="2 3">L-15889</strain>
    </source>
</reference>
<name>A0A165TYG5_9APHY</name>
<gene>
    <name evidence="2" type="ORF">DAEQUDRAFT_721019</name>
</gene>
<accession>A0A165TYG5</accession>
<feature type="compositionally biased region" description="Pro residues" evidence="1">
    <location>
        <begin position="20"/>
        <end position="38"/>
    </location>
</feature>
<protein>
    <submittedName>
        <fullName evidence="2">Uncharacterized protein</fullName>
    </submittedName>
</protein>
<keyword evidence="3" id="KW-1185">Reference proteome</keyword>
<evidence type="ECO:0000313" key="3">
    <source>
        <dbReference type="Proteomes" id="UP000076727"/>
    </source>
</evidence>